<evidence type="ECO:0000313" key="1">
    <source>
        <dbReference type="EMBL" id="PLW69160.1"/>
    </source>
</evidence>
<keyword evidence="2" id="KW-1185">Reference proteome</keyword>
<reference evidence="1 2" key="1">
    <citation type="submission" date="2018-01" db="EMBL/GenBank/DDBJ databases">
        <title>The draft genome sequence of Halioglobus lutimaris HF004.</title>
        <authorList>
            <person name="Du Z.-J."/>
            <person name="Shi M.-J."/>
        </authorList>
    </citation>
    <scope>NUCLEOTIDE SEQUENCE [LARGE SCALE GENOMIC DNA]</scope>
    <source>
        <strain evidence="1 2">HF004</strain>
    </source>
</reference>
<organism evidence="1 2">
    <name type="scientific">Pseudohalioglobus lutimaris</name>
    <dbReference type="NCBI Taxonomy" id="1737061"/>
    <lineage>
        <taxon>Bacteria</taxon>
        <taxon>Pseudomonadati</taxon>
        <taxon>Pseudomonadota</taxon>
        <taxon>Gammaproteobacteria</taxon>
        <taxon>Cellvibrionales</taxon>
        <taxon>Halieaceae</taxon>
        <taxon>Pseudohalioglobus</taxon>
    </lineage>
</organism>
<dbReference type="OrthoDB" id="8563361at2"/>
<protein>
    <submittedName>
        <fullName evidence="1">Uncharacterized protein</fullName>
    </submittedName>
</protein>
<accession>A0A2N5X3X0</accession>
<dbReference type="AlphaFoldDB" id="A0A2N5X3X0"/>
<name>A0A2N5X3X0_9GAMM</name>
<dbReference type="RefSeq" id="WP_075999938.1">
    <property type="nucleotide sequence ID" value="NZ_PKUS01000008.1"/>
</dbReference>
<sequence>MTTEQGPDAPFVSGFNADYRGRRAECEGGAPIAETKYAGRQFFVGTLTGDYRDFNFGGSPWRWYLLAELTQKPEAYSRDAVWCEEESLTLMDN</sequence>
<dbReference type="Proteomes" id="UP000235005">
    <property type="component" value="Unassembled WGS sequence"/>
</dbReference>
<proteinExistence type="predicted"/>
<comment type="caution">
    <text evidence="1">The sequence shown here is derived from an EMBL/GenBank/DDBJ whole genome shotgun (WGS) entry which is preliminary data.</text>
</comment>
<gene>
    <name evidence="1" type="ORF">C0039_08855</name>
</gene>
<dbReference type="EMBL" id="PKUS01000008">
    <property type="protein sequence ID" value="PLW69160.1"/>
    <property type="molecule type" value="Genomic_DNA"/>
</dbReference>
<evidence type="ECO:0000313" key="2">
    <source>
        <dbReference type="Proteomes" id="UP000235005"/>
    </source>
</evidence>